<sequence length="114" mass="13074">MAVNVYDTANKLEGELRQIDEFVALQAAYDAMKQNKTAYDMFKQFQKINIELQQKQMQGQELADAEIEKAHDLAGKVGEFKEVQALMEKEKAMSQIMDDLNQIITKPVQELYAN</sequence>
<dbReference type="EMBL" id="AZCN01000007">
    <property type="protein sequence ID" value="KRK18867.1"/>
    <property type="molecule type" value="Genomic_DNA"/>
</dbReference>
<dbReference type="AlphaFoldDB" id="A0A0R1FEJ9"/>
<dbReference type="Proteomes" id="UP000051181">
    <property type="component" value="Unassembled WGS sequence"/>
</dbReference>
<proteinExistence type="inferred from homology"/>
<dbReference type="Gene3D" id="1.20.1500.10">
    <property type="entry name" value="YheA/YmcA-like"/>
    <property type="match status" value="1"/>
</dbReference>
<comment type="similarity">
    <text evidence="1">Belongs to the UPF0342 family.</text>
</comment>
<organism evidence="2 3">
    <name type="scientific">Loigolactobacillus coryniformis subsp. coryniformis KCTC 3167 = DSM 20001</name>
    <dbReference type="NCBI Taxonomy" id="913848"/>
    <lineage>
        <taxon>Bacteria</taxon>
        <taxon>Bacillati</taxon>
        <taxon>Bacillota</taxon>
        <taxon>Bacilli</taxon>
        <taxon>Lactobacillales</taxon>
        <taxon>Lactobacillaceae</taxon>
        <taxon>Loigolactobacillus</taxon>
    </lineage>
</organism>
<comment type="caution">
    <text evidence="2">The sequence shown here is derived from an EMBL/GenBank/DDBJ whole genome shotgun (WGS) entry which is preliminary data.</text>
</comment>
<name>A0A0R1FEJ9_9LACO</name>
<evidence type="ECO:0000313" key="2">
    <source>
        <dbReference type="EMBL" id="KRK18867.1"/>
    </source>
</evidence>
<dbReference type="InterPro" id="IPR010368">
    <property type="entry name" value="Com_YlbF"/>
</dbReference>
<accession>A0A0R1FEJ9</accession>
<dbReference type="GeneID" id="65917385"/>
<dbReference type="HAMAP" id="MF_01526">
    <property type="entry name" value="UPF0342"/>
    <property type="match status" value="1"/>
</dbReference>
<reference evidence="2 3" key="1">
    <citation type="journal article" date="2015" name="Genome Announc.">
        <title>Expanding the biotechnology potential of lactobacilli through comparative genomics of 213 strains and associated genera.</title>
        <authorList>
            <person name="Sun Z."/>
            <person name="Harris H.M."/>
            <person name="McCann A."/>
            <person name="Guo C."/>
            <person name="Argimon S."/>
            <person name="Zhang W."/>
            <person name="Yang X."/>
            <person name="Jeffery I.B."/>
            <person name="Cooney J.C."/>
            <person name="Kagawa T.F."/>
            <person name="Liu W."/>
            <person name="Song Y."/>
            <person name="Salvetti E."/>
            <person name="Wrobel A."/>
            <person name="Rasinkangas P."/>
            <person name="Parkhill J."/>
            <person name="Rea M.C."/>
            <person name="O'Sullivan O."/>
            <person name="Ritari J."/>
            <person name="Douillard F.P."/>
            <person name="Paul Ross R."/>
            <person name="Yang R."/>
            <person name="Briner A.E."/>
            <person name="Felis G.E."/>
            <person name="de Vos W.M."/>
            <person name="Barrangou R."/>
            <person name="Klaenhammer T.R."/>
            <person name="Caufield P.W."/>
            <person name="Cui Y."/>
            <person name="Zhang H."/>
            <person name="O'Toole P.W."/>
        </authorList>
    </citation>
    <scope>NUCLEOTIDE SEQUENCE [LARGE SCALE GENOMIC DNA]</scope>
    <source>
        <strain evidence="2 3">DSM 20001</strain>
    </source>
</reference>
<evidence type="ECO:0000313" key="3">
    <source>
        <dbReference type="Proteomes" id="UP000051181"/>
    </source>
</evidence>
<gene>
    <name evidence="2" type="ORF">FD22_GL002197</name>
</gene>
<dbReference type="eggNOG" id="COG3679">
    <property type="taxonomic scope" value="Bacteria"/>
</dbReference>
<dbReference type="PATRIC" id="fig|913848.6.peg.2244"/>
<dbReference type="Pfam" id="PF06133">
    <property type="entry name" value="Com_YlbF"/>
    <property type="match status" value="1"/>
</dbReference>
<dbReference type="InterPro" id="IPR023378">
    <property type="entry name" value="YheA/YmcA-like_dom_sf"/>
</dbReference>
<dbReference type="RefSeq" id="WP_003679231.1">
    <property type="nucleotide sequence ID" value="NZ_AZCN01000007.1"/>
</dbReference>
<dbReference type="SUPFAM" id="SSF158622">
    <property type="entry name" value="YheA/YmcA-like"/>
    <property type="match status" value="1"/>
</dbReference>
<protein>
    <recommendedName>
        <fullName evidence="1">UPF0342 protein FD22_GL002197</fullName>
    </recommendedName>
</protein>
<evidence type="ECO:0000256" key="1">
    <source>
        <dbReference type="HAMAP-Rule" id="MF_01526"/>
    </source>
</evidence>